<dbReference type="InterPro" id="IPR002471">
    <property type="entry name" value="Pept_S9_AS"/>
</dbReference>
<dbReference type="SUPFAM" id="SSF53474">
    <property type="entry name" value="alpha/beta-Hydrolases"/>
    <property type="match status" value="1"/>
</dbReference>
<dbReference type="GO" id="GO:0008239">
    <property type="term" value="F:dipeptidyl-peptidase activity"/>
    <property type="evidence" value="ECO:0007669"/>
    <property type="project" value="TreeGrafter"/>
</dbReference>
<dbReference type="EMBL" id="JANCMU010000001">
    <property type="protein sequence ID" value="MDG4945173.1"/>
    <property type="molecule type" value="Genomic_DNA"/>
</dbReference>
<sequence length="711" mass="81963">MKQTFLYFFCFFTLQTGFGQEFTLDDLFRFEYYPNAVQGGASMLDGEHFTLLSDTGIEKYSYKTFQKVDQIKNGRFTDYFFNADESYLFLETKSEPIFRRSKRSVYTLYNLKTKEETKLFDGKMIQEPTLSPDGKKVAFVFENNLYFQDIATQKVSQITSDGSAGEIINGVTDWVYEEEFSFVRAFDWSADSNTIAFIRFDESHVPEIGIDIYGNDQALYPSQLKFKYPKAGEKNSLVEVKLYDLKSNKTKTLDLSEYSDFYIPRIQFSKKADELALVVSNRHQNKLDVFLVNTTSLEKKKLFTETDKAWIDTDNLTLDFLDDNSFLWNSERDGYRHIYHYSDKGKLINQVTKGKWEVTNFYGYSPENKRIYFQSTEPGSMNRGVYSIGINGKRKQTLADKPGMNSANFSHSFAYFILTHDQANTVPTYSLANGKNGDILTVLEDNSRAKAYWEQKNPAPKVFSEIDINGVKLNSYMIKPKDFDPNKEYPLFMYLYGGPGSQQATNRADTFNYWWFQVLADAGYVVVCVDNRGTGGKGAEFKKVTYKNLGHYEIEDQMAAAKYYGSLPFIDKDRIGMFGWSFGGYMTSLAMTKGADIFKMGIAVAPVTNWKYYDTVYTERFLQTPQENESGYNDNSPINYVDLMKGNFLMIHGTADDNVHVQNAMQFAEALIQANKEFEYMVYPDKNHGIFGGNTRRHLYNKMTKFIKENL</sequence>
<comment type="caution">
    <text evidence="6">The sequence shown here is derived from an EMBL/GenBank/DDBJ whole genome shotgun (WGS) entry which is preliminary data.</text>
</comment>
<evidence type="ECO:0000256" key="3">
    <source>
        <dbReference type="ARBA" id="ARBA00023180"/>
    </source>
</evidence>
<dbReference type="Pfam" id="PF00326">
    <property type="entry name" value="Peptidase_S9"/>
    <property type="match status" value="1"/>
</dbReference>
<feature type="domain" description="Dipeptidylpeptidase IV N-terminal" evidence="5">
    <location>
        <begin position="83"/>
        <end position="425"/>
    </location>
</feature>
<dbReference type="AlphaFoldDB" id="A0A9X4MUR5"/>
<name>A0A9X4MUR5_9FLAO</name>
<dbReference type="PROSITE" id="PS00708">
    <property type="entry name" value="PRO_ENDOPEP_SER"/>
    <property type="match status" value="1"/>
</dbReference>
<keyword evidence="1" id="KW-0645">Protease</keyword>
<evidence type="ECO:0000313" key="6">
    <source>
        <dbReference type="EMBL" id="MDG4945173.1"/>
    </source>
</evidence>
<keyword evidence="3" id="KW-0325">Glycoprotein</keyword>
<dbReference type="InterPro" id="IPR001375">
    <property type="entry name" value="Peptidase_S9_cat"/>
</dbReference>
<reference evidence="6" key="1">
    <citation type="submission" date="2022-07" db="EMBL/GenBank/DDBJ databases">
        <title>Description and genome-wide analysis of Profundicola chukchiensis gen. nov., sp. nov., marine bacteria isolated from bottom sediments of the Chukchi Sea.</title>
        <authorList>
            <person name="Romanenko L."/>
            <person name="Otstavnykh N."/>
            <person name="Kurilenko V."/>
            <person name="Eremeev V."/>
            <person name="Velansky P."/>
            <person name="Mikhailov V."/>
            <person name="Isaeva M."/>
        </authorList>
    </citation>
    <scope>NUCLEOTIDE SEQUENCE</scope>
    <source>
        <strain evidence="6">KMM 9713</strain>
    </source>
</reference>
<dbReference type="GO" id="GO:0004252">
    <property type="term" value="F:serine-type endopeptidase activity"/>
    <property type="evidence" value="ECO:0007669"/>
    <property type="project" value="InterPro"/>
</dbReference>
<organism evidence="6 7">
    <name type="scientific">Profundicola chukchiensis</name>
    <dbReference type="NCBI Taxonomy" id="2961959"/>
    <lineage>
        <taxon>Bacteria</taxon>
        <taxon>Pseudomonadati</taxon>
        <taxon>Bacteroidota</taxon>
        <taxon>Flavobacteriia</taxon>
        <taxon>Flavobacteriales</taxon>
        <taxon>Weeksellaceae</taxon>
        <taxon>Profundicola</taxon>
    </lineage>
</organism>
<dbReference type="Pfam" id="PF00930">
    <property type="entry name" value="DPPIV_N"/>
    <property type="match status" value="1"/>
</dbReference>
<protein>
    <submittedName>
        <fullName evidence="6">S9 family peptidase</fullName>
    </submittedName>
</protein>
<dbReference type="FunFam" id="3.40.50.1820:FF:000003">
    <property type="entry name" value="Dipeptidyl peptidase 4"/>
    <property type="match status" value="1"/>
</dbReference>
<keyword evidence="2" id="KW-0378">Hydrolase</keyword>
<dbReference type="PANTHER" id="PTHR11731">
    <property type="entry name" value="PROTEASE FAMILY S9B,C DIPEPTIDYL-PEPTIDASE IV-RELATED"/>
    <property type="match status" value="1"/>
</dbReference>
<dbReference type="Gene3D" id="3.40.50.1820">
    <property type="entry name" value="alpha/beta hydrolase"/>
    <property type="match status" value="1"/>
</dbReference>
<dbReference type="PANTHER" id="PTHR11731:SF193">
    <property type="entry name" value="DIPEPTIDYL PEPTIDASE 9"/>
    <property type="match status" value="1"/>
</dbReference>
<evidence type="ECO:0000256" key="1">
    <source>
        <dbReference type="ARBA" id="ARBA00022670"/>
    </source>
</evidence>
<evidence type="ECO:0000256" key="2">
    <source>
        <dbReference type="ARBA" id="ARBA00022801"/>
    </source>
</evidence>
<dbReference type="RefSeq" id="WP_304419876.1">
    <property type="nucleotide sequence ID" value="NZ_JANCMU010000001.1"/>
</dbReference>
<feature type="domain" description="Peptidase S9 prolyl oligopeptidase catalytic" evidence="4">
    <location>
        <begin position="511"/>
        <end position="711"/>
    </location>
</feature>
<evidence type="ECO:0000259" key="4">
    <source>
        <dbReference type="Pfam" id="PF00326"/>
    </source>
</evidence>
<dbReference type="InterPro" id="IPR029058">
    <property type="entry name" value="AB_hydrolase_fold"/>
</dbReference>
<dbReference type="Proteomes" id="UP001152599">
    <property type="component" value="Unassembled WGS sequence"/>
</dbReference>
<gene>
    <name evidence="6" type="ORF">NMK71_02000</name>
</gene>
<evidence type="ECO:0000313" key="7">
    <source>
        <dbReference type="Proteomes" id="UP001152599"/>
    </source>
</evidence>
<proteinExistence type="predicted"/>
<evidence type="ECO:0000259" key="5">
    <source>
        <dbReference type="Pfam" id="PF00930"/>
    </source>
</evidence>
<dbReference type="SUPFAM" id="SSF82171">
    <property type="entry name" value="DPP6 N-terminal domain-like"/>
    <property type="match status" value="1"/>
</dbReference>
<dbReference type="InterPro" id="IPR002469">
    <property type="entry name" value="Peptidase_S9B_N"/>
</dbReference>
<accession>A0A9X4MUR5</accession>
<dbReference type="InterPro" id="IPR050278">
    <property type="entry name" value="Serine_Prot_S9B/DPPIV"/>
</dbReference>
<dbReference type="Gene3D" id="2.140.10.30">
    <property type="entry name" value="Dipeptidylpeptidase IV, N-terminal domain"/>
    <property type="match status" value="1"/>
</dbReference>
<keyword evidence="7" id="KW-1185">Reference proteome</keyword>
<dbReference type="GO" id="GO:0006508">
    <property type="term" value="P:proteolysis"/>
    <property type="evidence" value="ECO:0007669"/>
    <property type="project" value="UniProtKB-KW"/>
</dbReference>